<accession>A0A5J9SNA1</accession>
<sequence length="127" mass="13905">MPIRSVCGSNPLLRLYLIRGIGLALLLDGWRLWGNGSLLEGCRSPRAHPTDCRSVSSVGLESFGSVRRAAVRSEHVLIFSMKLFWLQDLARGGADWDVPFPAGIEAMRSGRRARVPGLRLLLLPLAG</sequence>
<gene>
    <name evidence="2" type="ORF">EJB05_30964</name>
    <name evidence="1" type="ORF">EJB05_54088</name>
</gene>
<reference evidence="1 3" key="1">
    <citation type="journal article" date="2019" name="Sci. Rep.">
        <title>A high-quality genome of Eragrostis curvula grass provides insights into Poaceae evolution and supports new strategies to enhance forage quality.</title>
        <authorList>
            <person name="Carballo J."/>
            <person name="Santos B.A.C.M."/>
            <person name="Zappacosta D."/>
            <person name="Garbus I."/>
            <person name="Selva J.P."/>
            <person name="Gallo C.A."/>
            <person name="Diaz A."/>
            <person name="Albertini E."/>
            <person name="Caccamo M."/>
            <person name="Echenique V."/>
        </authorList>
    </citation>
    <scope>NUCLEOTIDE SEQUENCE [LARGE SCALE GENOMIC DNA]</scope>
    <source>
        <strain evidence="3">cv. Victoria</strain>
        <tissue evidence="1">Leaf</tissue>
    </source>
</reference>
<organism evidence="1 3">
    <name type="scientific">Eragrostis curvula</name>
    <name type="common">weeping love grass</name>
    <dbReference type="NCBI Taxonomy" id="38414"/>
    <lineage>
        <taxon>Eukaryota</taxon>
        <taxon>Viridiplantae</taxon>
        <taxon>Streptophyta</taxon>
        <taxon>Embryophyta</taxon>
        <taxon>Tracheophyta</taxon>
        <taxon>Spermatophyta</taxon>
        <taxon>Magnoliopsida</taxon>
        <taxon>Liliopsida</taxon>
        <taxon>Poales</taxon>
        <taxon>Poaceae</taxon>
        <taxon>PACMAD clade</taxon>
        <taxon>Chloridoideae</taxon>
        <taxon>Eragrostideae</taxon>
        <taxon>Eragrostidinae</taxon>
        <taxon>Eragrostis</taxon>
    </lineage>
</organism>
<keyword evidence="3" id="KW-1185">Reference proteome</keyword>
<evidence type="ECO:0000313" key="3">
    <source>
        <dbReference type="Proteomes" id="UP000324897"/>
    </source>
</evidence>
<dbReference type="Proteomes" id="UP000324897">
    <property type="component" value="Unassembled WGS sequence"/>
</dbReference>
<evidence type="ECO:0000313" key="2">
    <source>
        <dbReference type="EMBL" id="TVU21336.1"/>
    </source>
</evidence>
<feature type="non-terminal residue" evidence="1">
    <location>
        <position position="1"/>
    </location>
</feature>
<dbReference type="Gramene" id="TVU00488">
    <property type="protein sequence ID" value="TVU00488"/>
    <property type="gene ID" value="EJB05_54088"/>
</dbReference>
<dbReference type="EMBL" id="RWGY01000580">
    <property type="protein sequence ID" value="TVU00488.1"/>
    <property type="molecule type" value="Genomic_DNA"/>
</dbReference>
<evidence type="ECO:0000313" key="1">
    <source>
        <dbReference type="EMBL" id="TVU00488.1"/>
    </source>
</evidence>
<dbReference type="AlphaFoldDB" id="A0A5J9SNA1"/>
<dbReference type="EMBL" id="RWGY01000026">
    <property type="protein sequence ID" value="TVU21336.1"/>
    <property type="molecule type" value="Genomic_DNA"/>
</dbReference>
<proteinExistence type="predicted"/>
<name>A0A5J9SNA1_9POAL</name>
<dbReference type="Gramene" id="TVU21336">
    <property type="protein sequence ID" value="TVU21336"/>
    <property type="gene ID" value="EJB05_30964"/>
</dbReference>
<comment type="caution">
    <text evidence="1">The sequence shown here is derived from an EMBL/GenBank/DDBJ whole genome shotgun (WGS) entry which is preliminary data.</text>
</comment>
<protein>
    <submittedName>
        <fullName evidence="1">Uncharacterized protein</fullName>
    </submittedName>
</protein>